<reference evidence="2" key="1">
    <citation type="submission" date="2014-02" db="EMBL/GenBank/DDBJ databases">
        <title>Complete genome sequence and comparative genomic analysis of the nitrogen-fixing bacterium Leptospirillum ferriphilum YSK.</title>
        <authorList>
            <person name="Guo X."/>
            <person name="Yin H."/>
            <person name="Liang Y."/>
            <person name="Hu Q."/>
            <person name="Ma L."/>
            <person name="Xiao Y."/>
            <person name="Zhang X."/>
            <person name="Qiu G."/>
            <person name="Liu X."/>
        </authorList>
    </citation>
    <scope>NUCLEOTIDE SEQUENCE [LARGE SCALE GENOMIC DNA]</scope>
    <source>
        <strain evidence="2">YSK</strain>
    </source>
</reference>
<dbReference type="KEGG" id="lfp:Y981_03100"/>
<dbReference type="NCBIfam" id="NF006452">
    <property type="entry name" value="PRK08788.1"/>
    <property type="match status" value="1"/>
</dbReference>
<dbReference type="Pfam" id="PF00378">
    <property type="entry name" value="ECH_1"/>
    <property type="match status" value="1"/>
</dbReference>
<reference evidence="1 2" key="2">
    <citation type="journal article" date="2015" name="Biomed. Res. Int.">
        <title>Effects of Arsenite Resistance on the Growth and Functional Gene Expression of Leptospirillum ferriphilum and Acidithiobacillus thiooxidans in Pure Culture and Coculture.</title>
        <authorList>
            <person name="Jiang H."/>
            <person name="Liang Y."/>
            <person name="Yin H."/>
            <person name="Xiao Y."/>
            <person name="Guo X."/>
            <person name="Xu Y."/>
            <person name="Hu Q."/>
            <person name="Liu H."/>
            <person name="Liu X."/>
        </authorList>
    </citation>
    <scope>NUCLEOTIDE SEQUENCE [LARGE SCALE GENOMIC DNA]</scope>
    <source>
        <strain evidence="1 2">YSK</strain>
    </source>
</reference>
<dbReference type="HOGENOM" id="CLU_955203_0_0_0"/>
<protein>
    <submittedName>
        <fullName evidence="1">Enoyl-CoA hydratase</fullName>
    </submittedName>
</protein>
<organism evidence="1 2">
    <name type="scientific">Leptospirillum ferriphilum YSK</name>
    <dbReference type="NCBI Taxonomy" id="1441628"/>
    <lineage>
        <taxon>Bacteria</taxon>
        <taxon>Pseudomonadati</taxon>
        <taxon>Nitrospirota</taxon>
        <taxon>Nitrospiria</taxon>
        <taxon>Nitrospirales</taxon>
        <taxon>Nitrospiraceae</taxon>
        <taxon>Leptospirillum</taxon>
    </lineage>
</organism>
<dbReference type="Proteomes" id="UP000027059">
    <property type="component" value="Chromosome"/>
</dbReference>
<dbReference type="SUPFAM" id="SSF52096">
    <property type="entry name" value="ClpP/crotonase"/>
    <property type="match status" value="1"/>
</dbReference>
<accession>A0A059XXX1</accession>
<dbReference type="PANTHER" id="PTHR11941">
    <property type="entry name" value="ENOYL-COA HYDRATASE-RELATED"/>
    <property type="match status" value="1"/>
</dbReference>
<sequence>MDTMTMTVPTTRNVPCPTYSQLSIVHDENYQIDWCYMQGDPRPCFTPKMLEELQHYANHLSVQADREVRYRIQASKVPGIFNYGGDLHLFRSLIASRDKAGLLSYARGCINSLYGVITHYNRDITSIALVQGDALGGGMECAMAFDVIVAEKQARMGLPEVLFNLFPGMGAYSFLSRKIGPAKAEKFILSGIIHTAEELYEMGIVDVLAEEGQGERAVYDYIRRENKFRNSYRAMKEVRKAVNPVSYEELLSITEIWVDAALKLEDRDLRMMERLVSRQSQKPLAEAV</sequence>
<dbReference type="GO" id="GO:0006635">
    <property type="term" value="P:fatty acid beta-oxidation"/>
    <property type="evidence" value="ECO:0007669"/>
    <property type="project" value="TreeGrafter"/>
</dbReference>
<dbReference type="GO" id="GO:0003824">
    <property type="term" value="F:catalytic activity"/>
    <property type="evidence" value="ECO:0007669"/>
    <property type="project" value="UniProtKB-ARBA"/>
</dbReference>
<dbReference type="InterPro" id="IPR001753">
    <property type="entry name" value="Enoyl-CoA_hydra/iso"/>
</dbReference>
<dbReference type="InterPro" id="IPR029045">
    <property type="entry name" value="ClpP/crotonase-like_dom_sf"/>
</dbReference>
<evidence type="ECO:0000313" key="2">
    <source>
        <dbReference type="Proteomes" id="UP000027059"/>
    </source>
</evidence>
<dbReference type="CDD" id="cd06558">
    <property type="entry name" value="crotonase-like"/>
    <property type="match status" value="1"/>
</dbReference>
<keyword evidence="2" id="KW-1185">Reference proteome</keyword>
<dbReference type="AlphaFoldDB" id="A0A059XXX1"/>
<dbReference type="Gene3D" id="6.20.390.30">
    <property type="match status" value="1"/>
</dbReference>
<proteinExistence type="predicted"/>
<dbReference type="RefSeq" id="WP_014960497.1">
    <property type="nucleotide sequence ID" value="NZ_CP007243.1"/>
</dbReference>
<name>A0A059XXX1_9BACT</name>
<evidence type="ECO:0000313" key="1">
    <source>
        <dbReference type="EMBL" id="AIA30141.1"/>
    </source>
</evidence>
<dbReference type="EMBL" id="CP007243">
    <property type="protein sequence ID" value="AIA30141.1"/>
    <property type="molecule type" value="Genomic_DNA"/>
</dbReference>
<gene>
    <name evidence="1" type="ORF">Y981_03100</name>
</gene>
<dbReference type="Gene3D" id="3.90.226.10">
    <property type="entry name" value="2-enoyl-CoA Hydratase, Chain A, domain 1"/>
    <property type="match status" value="1"/>
</dbReference>
<dbReference type="PANTHER" id="PTHR11941:SF54">
    <property type="entry name" value="ENOYL-COA HYDRATASE, MITOCHONDRIAL"/>
    <property type="match status" value="1"/>
</dbReference>